<dbReference type="EMBL" id="CP011126">
    <property type="protein sequence ID" value="AKQ33489.1"/>
    <property type="molecule type" value="Genomic_DNA"/>
</dbReference>
<keyword evidence="4" id="KW-1185">Reference proteome</keyword>
<organism evidence="2 4">
    <name type="scientific">Candidatus Coxiella mudrowiae</name>
    <dbReference type="NCBI Taxonomy" id="2054173"/>
    <lineage>
        <taxon>Bacteria</taxon>
        <taxon>Pseudomonadati</taxon>
        <taxon>Pseudomonadota</taxon>
        <taxon>Gammaproteobacteria</taxon>
        <taxon>Legionellales</taxon>
        <taxon>Coxiellaceae</taxon>
        <taxon>Coxiella</taxon>
    </lineage>
</organism>
<keyword evidence="1" id="KW-1133">Transmembrane helix</keyword>
<proteinExistence type="predicted"/>
<evidence type="ECO:0000313" key="4">
    <source>
        <dbReference type="Proteomes" id="UP000063965"/>
    </source>
</evidence>
<protein>
    <submittedName>
        <fullName evidence="2">Uncharacterized protein</fullName>
    </submittedName>
</protein>
<reference evidence="2 4" key="1">
    <citation type="journal article" date="2015" name="Genome Biol. Evol.">
        <title>Distinctive Genome Reduction Rates Revealed by Genomic Analyses of Two Coxiella-Like Endosymbionts in Ticks.</title>
        <authorList>
            <person name="Gottlieb Y."/>
            <person name="Lalzar I."/>
            <person name="Klasson L."/>
        </authorList>
    </citation>
    <scope>NUCLEOTIDE SEQUENCE [LARGE SCALE GENOMIC DNA]</scope>
    <source>
        <strain evidence="2 4">CRt</strain>
    </source>
</reference>
<dbReference type="EMBL" id="CP011126">
    <property type="protein sequence ID" value="AKQ33402.1"/>
    <property type="molecule type" value="Genomic_DNA"/>
</dbReference>
<evidence type="ECO:0000313" key="3">
    <source>
        <dbReference type="EMBL" id="AKQ33489.1"/>
    </source>
</evidence>
<sequence length="120" mass="13734">MGYQLISPTFQLSPGTYFLILNGLVLNGGIRIGIAQMQCDKVLKNQTPRCNEQKFISLYGYIDKQFSKKSKIIFIPIVIVPYLRYSLNIVKFNLKTSIFSMKNKIHHSKKSQIDSCNLLS</sequence>
<feature type="transmembrane region" description="Helical" evidence="1">
    <location>
        <begin position="15"/>
        <end position="34"/>
    </location>
</feature>
<evidence type="ECO:0000313" key="2">
    <source>
        <dbReference type="EMBL" id="AKQ33402.1"/>
    </source>
</evidence>
<accession>A0ABM5UTX3</accession>
<keyword evidence="1" id="KW-0812">Transmembrane</keyword>
<keyword evidence="1" id="KW-0472">Membrane</keyword>
<evidence type="ECO:0000256" key="1">
    <source>
        <dbReference type="SAM" id="Phobius"/>
    </source>
</evidence>
<gene>
    <name evidence="2" type="ORF">CleRT_04600</name>
    <name evidence="3" type="ORF">CleRT_06040</name>
</gene>
<dbReference type="Proteomes" id="UP000063965">
    <property type="component" value="Chromosome"/>
</dbReference>
<name>A0ABM5UTX3_9COXI</name>